<keyword evidence="1" id="KW-0805">Transcription regulation</keyword>
<protein>
    <submittedName>
        <fullName evidence="7">RNA polymerase sigma factor for flagellar operon FliA</fullName>
    </submittedName>
</protein>
<reference evidence="7 8" key="1">
    <citation type="submission" date="2024-06" db="EMBL/GenBank/DDBJ databases">
        <title>Sorghum-associated microbial communities from plants grown in Nebraska, USA.</title>
        <authorList>
            <person name="Schachtman D."/>
        </authorList>
    </citation>
    <scope>NUCLEOTIDE SEQUENCE [LARGE SCALE GENOMIC DNA]</scope>
    <source>
        <strain evidence="7 8">2814</strain>
    </source>
</reference>
<dbReference type="SUPFAM" id="SSF88659">
    <property type="entry name" value="Sigma3 and sigma4 domains of RNA polymerase sigma factors"/>
    <property type="match status" value="1"/>
</dbReference>
<dbReference type="Gene3D" id="1.20.140.160">
    <property type="match status" value="1"/>
</dbReference>
<dbReference type="EMBL" id="JBEPTF010000001">
    <property type="protein sequence ID" value="MET4682549.1"/>
    <property type="molecule type" value="Genomic_DNA"/>
</dbReference>
<name>A0ABV2R7J5_9CAUL</name>
<keyword evidence="7" id="KW-0966">Cell projection</keyword>
<feature type="domain" description="RNA polymerase sigma-70 region 2" evidence="5">
    <location>
        <begin position="44"/>
        <end position="98"/>
    </location>
</feature>
<accession>A0ABV2R7J5</accession>
<evidence type="ECO:0000259" key="5">
    <source>
        <dbReference type="Pfam" id="PF04542"/>
    </source>
</evidence>
<comment type="caution">
    <text evidence="7">The sequence shown here is derived from an EMBL/GenBank/DDBJ whole genome shotgun (WGS) entry which is preliminary data.</text>
</comment>
<keyword evidence="4" id="KW-0804">Transcription</keyword>
<evidence type="ECO:0000256" key="4">
    <source>
        <dbReference type="ARBA" id="ARBA00023163"/>
    </source>
</evidence>
<dbReference type="NCBIfam" id="TIGR02937">
    <property type="entry name" value="sigma70-ECF"/>
    <property type="match status" value="1"/>
</dbReference>
<feature type="domain" description="RNA polymerase sigma-70 region 4" evidence="6">
    <location>
        <begin position="185"/>
        <end position="233"/>
    </location>
</feature>
<dbReference type="InterPro" id="IPR000943">
    <property type="entry name" value="RNA_pol_sigma70"/>
</dbReference>
<keyword evidence="2" id="KW-0731">Sigma factor</keyword>
<gene>
    <name evidence="7" type="ORF">ABIE19_000458</name>
</gene>
<dbReference type="InterPro" id="IPR007630">
    <property type="entry name" value="RNA_pol_sigma70_r4"/>
</dbReference>
<evidence type="ECO:0000256" key="2">
    <source>
        <dbReference type="ARBA" id="ARBA00023082"/>
    </source>
</evidence>
<keyword evidence="7" id="KW-0969">Cilium</keyword>
<dbReference type="RefSeq" id="WP_354087496.1">
    <property type="nucleotide sequence ID" value="NZ_JBEPTF010000001.1"/>
</dbReference>
<keyword evidence="8" id="KW-1185">Reference proteome</keyword>
<evidence type="ECO:0000259" key="6">
    <source>
        <dbReference type="Pfam" id="PF04545"/>
    </source>
</evidence>
<evidence type="ECO:0000256" key="1">
    <source>
        <dbReference type="ARBA" id="ARBA00023015"/>
    </source>
</evidence>
<dbReference type="Proteomes" id="UP001549313">
    <property type="component" value="Unassembled WGS sequence"/>
</dbReference>
<evidence type="ECO:0000313" key="7">
    <source>
        <dbReference type="EMBL" id="MET4682549.1"/>
    </source>
</evidence>
<dbReference type="CDD" id="cd06171">
    <property type="entry name" value="Sigma70_r4"/>
    <property type="match status" value="1"/>
</dbReference>
<dbReference type="PANTHER" id="PTHR30385">
    <property type="entry name" value="SIGMA FACTOR F FLAGELLAR"/>
    <property type="match status" value="1"/>
</dbReference>
<dbReference type="Gene3D" id="1.10.1740.10">
    <property type="match status" value="1"/>
</dbReference>
<dbReference type="Pfam" id="PF04545">
    <property type="entry name" value="Sigma70_r4"/>
    <property type="match status" value="1"/>
</dbReference>
<dbReference type="SUPFAM" id="SSF88946">
    <property type="entry name" value="Sigma2 domain of RNA polymerase sigma factors"/>
    <property type="match status" value="1"/>
</dbReference>
<evidence type="ECO:0000313" key="8">
    <source>
        <dbReference type="Proteomes" id="UP001549313"/>
    </source>
</evidence>
<proteinExistence type="predicted"/>
<organism evidence="7 8">
    <name type="scientific">Brevundimonas faecalis</name>
    <dbReference type="NCBI Taxonomy" id="947378"/>
    <lineage>
        <taxon>Bacteria</taxon>
        <taxon>Pseudomonadati</taxon>
        <taxon>Pseudomonadota</taxon>
        <taxon>Alphaproteobacteria</taxon>
        <taxon>Caulobacterales</taxon>
        <taxon>Caulobacteraceae</taxon>
        <taxon>Brevundimonas</taxon>
    </lineage>
</organism>
<dbReference type="Pfam" id="PF04542">
    <property type="entry name" value="Sigma70_r2"/>
    <property type="match status" value="1"/>
</dbReference>
<evidence type="ECO:0000256" key="3">
    <source>
        <dbReference type="ARBA" id="ARBA00023125"/>
    </source>
</evidence>
<dbReference type="InterPro" id="IPR007627">
    <property type="entry name" value="RNA_pol_sigma70_r2"/>
</dbReference>
<dbReference type="InterPro" id="IPR014284">
    <property type="entry name" value="RNA_pol_sigma-70_dom"/>
</dbReference>
<keyword evidence="7" id="KW-0282">Flagellum</keyword>
<dbReference type="InterPro" id="IPR013325">
    <property type="entry name" value="RNA_pol_sigma_r2"/>
</dbReference>
<dbReference type="InterPro" id="IPR013324">
    <property type="entry name" value="RNA_pol_sigma_r3/r4-like"/>
</dbReference>
<sequence>MTAEPIVPDNRLELWERWSASRDVDAREALFTAYWPFARRIADRTARTYGGGAADREDARQWAAAGLLEAIDRFDPDRGVFFEAFAARRVNGAVSDGLAGTTELRKQISTRRRMRQERLRSLAASPDPHSGSSALERLADLASDLAIGFMLEDEGLAADPEKATSLPNAYETLAWNDALRRLRTALDQLSPKERRIISLHYIEGLDFTSIAAAHGLSKGRISQLHKLALTQLRRRLLEPPSEYPSG</sequence>
<keyword evidence="3" id="KW-0238">DNA-binding</keyword>
<dbReference type="PRINTS" id="PR00046">
    <property type="entry name" value="SIGMA70FCT"/>
</dbReference>